<dbReference type="EMBL" id="JAUTDP010000012">
    <property type="protein sequence ID" value="KAK3391802.1"/>
    <property type="molecule type" value="Genomic_DNA"/>
</dbReference>
<reference evidence="1" key="2">
    <citation type="submission" date="2023-07" db="EMBL/GenBank/DDBJ databases">
        <authorList>
            <consortium name="Lawrence Berkeley National Laboratory"/>
            <person name="Haridas S."/>
            <person name="Hensen N."/>
            <person name="Bonometti L."/>
            <person name="Westerberg I."/>
            <person name="Brannstrom I.O."/>
            <person name="Guillou S."/>
            <person name="Cros-Aarteil S."/>
            <person name="Calhoun S."/>
            <person name="Kuo A."/>
            <person name="Mondo S."/>
            <person name="Pangilinan J."/>
            <person name="Riley R."/>
            <person name="LaButti K."/>
            <person name="Andreopoulos B."/>
            <person name="Lipzen A."/>
            <person name="Chen C."/>
            <person name="Yanf M."/>
            <person name="Daum C."/>
            <person name="Ng V."/>
            <person name="Clum A."/>
            <person name="Steindorff A."/>
            <person name="Ohm R."/>
            <person name="Martin F."/>
            <person name="Silar P."/>
            <person name="Natvig D."/>
            <person name="Lalanne C."/>
            <person name="Gautier V."/>
            <person name="Ament-velasquez S.L."/>
            <person name="Kruys A."/>
            <person name="Hutchinson M.I."/>
            <person name="Powell A.J."/>
            <person name="Barry K."/>
            <person name="Miller A.N."/>
            <person name="Grigoriev I.V."/>
            <person name="Debuchy R."/>
            <person name="Gladieux P."/>
            <person name="Thoren M.H."/>
            <person name="Johannesson H."/>
        </authorList>
    </citation>
    <scope>NUCLEOTIDE SEQUENCE</scope>
    <source>
        <strain evidence="1">FGSC 1904</strain>
    </source>
</reference>
<name>A0AAE0P260_SORBR</name>
<evidence type="ECO:0000313" key="1">
    <source>
        <dbReference type="EMBL" id="KAK3391802.1"/>
    </source>
</evidence>
<proteinExistence type="predicted"/>
<evidence type="ECO:0000313" key="2">
    <source>
        <dbReference type="Proteomes" id="UP001281003"/>
    </source>
</evidence>
<reference evidence="1" key="1">
    <citation type="journal article" date="2023" name="Mol. Phylogenet. Evol.">
        <title>Genome-scale phylogeny and comparative genomics of the fungal order Sordariales.</title>
        <authorList>
            <person name="Hensen N."/>
            <person name="Bonometti L."/>
            <person name="Westerberg I."/>
            <person name="Brannstrom I.O."/>
            <person name="Guillou S."/>
            <person name="Cros-Aarteil S."/>
            <person name="Calhoun S."/>
            <person name="Haridas S."/>
            <person name="Kuo A."/>
            <person name="Mondo S."/>
            <person name="Pangilinan J."/>
            <person name="Riley R."/>
            <person name="LaButti K."/>
            <person name="Andreopoulos B."/>
            <person name="Lipzen A."/>
            <person name="Chen C."/>
            <person name="Yan M."/>
            <person name="Daum C."/>
            <person name="Ng V."/>
            <person name="Clum A."/>
            <person name="Steindorff A."/>
            <person name="Ohm R.A."/>
            <person name="Martin F."/>
            <person name="Silar P."/>
            <person name="Natvig D.O."/>
            <person name="Lalanne C."/>
            <person name="Gautier V."/>
            <person name="Ament-Velasquez S.L."/>
            <person name="Kruys A."/>
            <person name="Hutchinson M.I."/>
            <person name="Powell A.J."/>
            <person name="Barry K."/>
            <person name="Miller A.N."/>
            <person name="Grigoriev I.V."/>
            <person name="Debuchy R."/>
            <person name="Gladieux P."/>
            <person name="Hiltunen Thoren M."/>
            <person name="Johannesson H."/>
        </authorList>
    </citation>
    <scope>NUCLEOTIDE SEQUENCE</scope>
    <source>
        <strain evidence="1">FGSC 1904</strain>
    </source>
</reference>
<sequence length="216" mass="23571">MAPSTPWTTTENVDAPFHPQPPNAFFHVAGFPRRKFETSAPPAPLWVRLCSVVGYRTWTPRPLFLSKPLPFVLLPRVSHIDGFCLAASQPAPHSGIWRTEFVDWSLEPMVPVVLQSGIPDTALGSLSAAPAPSDDSICESLAAGRLAILSLRCVRLPASYHRAPRMAACRYIPAALVCFATGMPVGLGRSCCEISELCVRRSRLLLLSHDDLSEQT</sequence>
<keyword evidence="2" id="KW-1185">Reference proteome</keyword>
<comment type="caution">
    <text evidence="1">The sequence shown here is derived from an EMBL/GenBank/DDBJ whole genome shotgun (WGS) entry which is preliminary data.</text>
</comment>
<accession>A0AAE0P260</accession>
<dbReference type="Proteomes" id="UP001281003">
    <property type="component" value="Unassembled WGS sequence"/>
</dbReference>
<protein>
    <submittedName>
        <fullName evidence="1">Uncharacterized protein</fullName>
    </submittedName>
</protein>
<organism evidence="1 2">
    <name type="scientific">Sordaria brevicollis</name>
    <dbReference type="NCBI Taxonomy" id="83679"/>
    <lineage>
        <taxon>Eukaryota</taxon>
        <taxon>Fungi</taxon>
        <taxon>Dikarya</taxon>
        <taxon>Ascomycota</taxon>
        <taxon>Pezizomycotina</taxon>
        <taxon>Sordariomycetes</taxon>
        <taxon>Sordariomycetidae</taxon>
        <taxon>Sordariales</taxon>
        <taxon>Sordariaceae</taxon>
        <taxon>Sordaria</taxon>
    </lineage>
</organism>
<dbReference type="AlphaFoldDB" id="A0AAE0P260"/>
<gene>
    <name evidence="1" type="ORF">B0T20DRAFT_65671</name>
</gene>